<reference evidence="1" key="1">
    <citation type="submission" date="2023-01" db="EMBL/GenBank/DDBJ databases">
        <title>Genome assembly of the deep-sea coral Lophelia pertusa.</title>
        <authorList>
            <person name="Herrera S."/>
            <person name="Cordes E."/>
        </authorList>
    </citation>
    <scope>NUCLEOTIDE SEQUENCE</scope>
    <source>
        <strain evidence="1">USNM1676648</strain>
        <tissue evidence="1">Polyp</tissue>
    </source>
</reference>
<gene>
    <name evidence="1" type="ORF">OS493_013854</name>
</gene>
<protein>
    <submittedName>
        <fullName evidence="1">Uncharacterized protein</fullName>
    </submittedName>
</protein>
<name>A0A9W9ZQV7_9CNID</name>
<dbReference type="EMBL" id="MU825879">
    <property type="protein sequence ID" value="KAJ7385820.1"/>
    <property type="molecule type" value="Genomic_DNA"/>
</dbReference>
<dbReference type="Proteomes" id="UP001163046">
    <property type="component" value="Unassembled WGS sequence"/>
</dbReference>
<evidence type="ECO:0000313" key="2">
    <source>
        <dbReference type="Proteomes" id="UP001163046"/>
    </source>
</evidence>
<keyword evidence="2" id="KW-1185">Reference proteome</keyword>
<dbReference type="AlphaFoldDB" id="A0A9W9ZQV7"/>
<sequence>MGGLFDQSQLSAMAVSSSYVLNAASFRGLTDIRGSVSSLISQVGGISIRGSVKGTSGKFVPFLVLILYLRKRLELV</sequence>
<proteinExistence type="predicted"/>
<comment type="caution">
    <text evidence="1">The sequence shown here is derived from an EMBL/GenBank/DDBJ whole genome shotgun (WGS) entry which is preliminary data.</text>
</comment>
<evidence type="ECO:0000313" key="1">
    <source>
        <dbReference type="EMBL" id="KAJ7385820.1"/>
    </source>
</evidence>
<organism evidence="1 2">
    <name type="scientific">Desmophyllum pertusum</name>
    <dbReference type="NCBI Taxonomy" id="174260"/>
    <lineage>
        <taxon>Eukaryota</taxon>
        <taxon>Metazoa</taxon>
        <taxon>Cnidaria</taxon>
        <taxon>Anthozoa</taxon>
        <taxon>Hexacorallia</taxon>
        <taxon>Scleractinia</taxon>
        <taxon>Caryophylliina</taxon>
        <taxon>Caryophylliidae</taxon>
        <taxon>Desmophyllum</taxon>
    </lineage>
</organism>
<accession>A0A9W9ZQV7</accession>